<evidence type="ECO:0000256" key="2">
    <source>
        <dbReference type="ARBA" id="ARBA00004496"/>
    </source>
</evidence>
<reference evidence="11" key="1">
    <citation type="submission" date="2021-01" db="UniProtKB">
        <authorList>
            <consortium name="EnsemblMetazoa"/>
        </authorList>
    </citation>
    <scope>IDENTIFICATION</scope>
</reference>
<organism evidence="11 12">
    <name type="scientific">Varroa destructor</name>
    <name type="common">Honeybee mite</name>
    <dbReference type="NCBI Taxonomy" id="109461"/>
    <lineage>
        <taxon>Eukaryota</taxon>
        <taxon>Metazoa</taxon>
        <taxon>Ecdysozoa</taxon>
        <taxon>Arthropoda</taxon>
        <taxon>Chelicerata</taxon>
        <taxon>Arachnida</taxon>
        <taxon>Acari</taxon>
        <taxon>Parasitiformes</taxon>
        <taxon>Mesostigmata</taxon>
        <taxon>Gamasina</taxon>
        <taxon>Dermanyssoidea</taxon>
        <taxon>Varroidae</taxon>
        <taxon>Varroa</taxon>
    </lineage>
</organism>
<evidence type="ECO:0000313" key="11">
    <source>
        <dbReference type="EnsemblMetazoa" id="XP_022673526"/>
    </source>
</evidence>
<dbReference type="PANTHER" id="PTHR10286">
    <property type="entry name" value="INORGANIC PYROPHOSPHATASE"/>
    <property type="match status" value="1"/>
</dbReference>
<dbReference type="GeneID" id="111255633"/>
<comment type="cofactor">
    <cofactor evidence="1">
        <name>Mg(2+)</name>
        <dbReference type="ChEBI" id="CHEBI:18420"/>
    </cofactor>
</comment>
<dbReference type="Pfam" id="PF00719">
    <property type="entry name" value="Pyrophosphatase"/>
    <property type="match status" value="1"/>
</dbReference>
<dbReference type="InterPro" id="IPR008162">
    <property type="entry name" value="Pyrophosphatase"/>
</dbReference>
<evidence type="ECO:0000256" key="4">
    <source>
        <dbReference type="ARBA" id="ARBA00012146"/>
    </source>
</evidence>
<evidence type="ECO:0000256" key="3">
    <source>
        <dbReference type="ARBA" id="ARBA00006220"/>
    </source>
</evidence>
<dbReference type="GO" id="GO:0006796">
    <property type="term" value="P:phosphate-containing compound metabolic process"/>
    <property type="evidence" value="ECO:0007669"/>
    <property type="project" value="InterPro"/>
</dbReference>
<evidence type="ECO:0000256" key="9">
    <source>
        <dbReference type="ARBA" id="ARBA00032535"/>
    </source>
</evidence>
<dbReference type="Proteomes" id="UP000594260">
    <property type="component" value="Unplaced"/>
</dbReference>
<dbReference type="OrthoDB" id="1608002at2759"/>
<keyword evidence="12" id="KW-1185">Reference proteome</keyword>
<dbReference type="InParanoid" id="A0A7M7KXI6"/>
<keyword evidence="7" id="KW-0378">Hydrolase</keyword>
<evidence type="ECO:0000256" key="6">
    <source>
        <dbReference type="ARBA" id="ARBA00022723"/>
    </source>
</evidence>
<comment type="similarity">
    <text evidence="3">Belongs to the PPase family.</text>
</comment>
<evidence type="ECO:0000256" key="10">
    <source>
        <dbReference type="ARBA" id="ARBA00040300"/>
    </source>
</evidence>
<keyword evidence="5" id="KW-0963">Cytoplasm</keyword>
<evidence type="ECO:0000256" key="1">
    <source>
        <dbReference type="ARBA" id="ARBA00001946"/>
    </source>
</evidence>
<dbReference type="RefSeq" id="XP_022673526.1">
    <property type="nucleotide sequence ID" value="XM_022817791.1"/>
</dbReference>
<evidence type="ECO:0000313" key="12">
    <source>
        <dbReference type="Proteomes" id="UP000594260"/>
    </source>
</evidence>
<dbReference type="GO" id="GO:0005737">
    <property type="term" value="C:cytoplasm"/>
    <property type="evidence" value="ECO:0007669"/>
    <property type="project" value="UniProtKB-SubCell"/>
</dbReference>
<sequence>MWRSGLYCSVRTAATLRGYFLSCGGNRSVTGVVPIKNPIGCTSFLLCQTISAKFSASIVKRTANNIPNATNMIDFHTVERGTENSTSYRIYYRNASGQAISPFHDIPMWADQANRIYNMVVEVPRWTNAKMEIATGEPLNPIKQDVKKEQLRFVKNPFPHHGYIWNYGAIPQTWEDPNRTDAHTGFKGDNDPIDICEIGHRIAKRGEIVQVKVLGVLALIDEGETDWKLIAIDIKDPQAPELNNILDVEKLMPGLLKATVEWFRIYKIPDGKPPNKFAFDGQVKDRDFAEKIIAETHEHWVALMAAADTGKINCSSVTTQGKYRVTPEEANSIVGSTSEFSANPCRESTIDKWYYVNAQ</sequence>
<dbReference type="FunCoup" id="A0A7M7KXI6">
    <property type="interactions" value="1617"/>
</dbReference>
<proteinExistence type="inferred from homology"/>
<dbReference type="EC" id="3.6.1.1" evidence="4"/>
<protein>
    <recommendedName>
        <fullName evidence="10">Inorganic pyrophosphatase</fullName>
        <ecNumber evidence="4">3.6.1.1</ecNumber>
    </recommendedName>
    <alternativeName>
        <fullName evidence="9">Pyrophosphate phospho-hydrolase</fullName>
    </alternativeName>
</protein>
<dbReference type="OMA" id="LYANEQK"/>
<evidence type="ECO:0000256" key="5">
    <source>
        <dbReference type="ARBA" id="ARBA00022490"/>
    </source>
</evidence>
<dbReference type="CDD" id="cd00412">
    <property type="entry name" value="pyrophosphatase"/>
    <property type="match status" value="1"/>
</dbReference>
<evidence type="ECO:0000256" key="7">
    <source>
        <dbReference type="ARBA" id="ARBA00022801"/>
    </source>
</evidence>
<evidence type="ECO:0000256" key="8">
    <source>
        <dbReference type="ARBA" id="ARBA00022842"/>
    </source>
</evidence>
<dbReference type="FunFam" id="3.90.80.10:FF:000004">
    <property type="entry name" value="Inorganic pyrophosphatase"/>
    <property type="match status" value="1"/>
</dbReference>
<dbReference type="EnsemblMetazoa" id="XM_022817791">
    <property type="protein sequence ID" value="XP_022673526"/>
    <property type="gene ID" value="LOC111255633"/>
</dbReference>
<comment type="subcellular location">
    <subcellularLocation>
        <location evidence="2">Cytoplasm</location>
    </subcellularLocation>
</comment>
<dbReference type="AlphaFoldDB" id="A0A7M7KXI6"/>
<accession>A0A7M7KXI6</accession>
<dbReference type="GO" id="GO:0000287">
    <property type="term" value="F:magnesium ion binding"/>
    <property type="evidence" value="ECO:0007669"/>
    <property type="project" value="InterPro"/>
</dbReference>
<name>A0A7M7KXI6_VARDE</name>
<dbReference type="Gene3D" id="3.90.80.10">
    <property type="entry name" value="Inorganic pyrophosphatase"/>
    <property type="match status" value="1"/>
</dbReference>
<keyword evidence="8" id="KW-0460">Magnesium</keyword>
<dbReference type="InterPro" id="IPR036649">
    <property type="entry name" value="Pyrophosphatase_sf"/>
</dbReference>
<dbReference type="GO" id="GO:0004427">
    <property type="term" value="F:inorganic diphosphate phosphatase activity"/>
    <property type="evidence" value="ECO:0007669"/>
    <property type="project" value="UniProtKB-EC"/>
</dbReference>
<dbReference type="PROSITE" id="PS00387">
    <property type="entry name" value="PPASE"/>
    <property type="match status" value="1"/>
</dbReference>
<keyword evidence="6" id="KW-0479">Metal-binding</keyword>
<dbReference type="SUPFAM" id="SSF50324">
    <property type="entry name" value="Inorganic pyrophosphatase"/>
    <property type="match status" value="1"/>
</dbReference>
<dbReference type="CTD" id="37922"/>
<dbReference type="KEGG" id="vde:111255633"/>